<feature type="transmembrane region" description="Helical" evidence="1">
    <location>
        <begin position="172"/>
        <end position="189"/>
    </location>
</feature>
<dbReference type="EMBL" id="MFSQ01000073">
    <property type="protein sequence ID" value="OGI40034.1"/>
    <property type="molecule type" value="Genomic_DNA"/>
</dbReference>
<sequence length="233" mass="25264">MGLLYILLALLLKRIPFLGNFMLVLITPIPVAGVWLTARQLTGVTHVPTPGPGWPERLRFYLGRPARALVEGFRREVHALPLVMICIITLGLVIIVSIVELVLTGGSMVSGLKAARLDSDFGVWRAIGLLLSLGLYTLLAMALIFVVPLVILNDRLVIPAIPESFQLCARHASALGIFLAPFLLPVIVIELTFSNSFIAPLGYLLVLTVGVVAIPLFLTGCYTCYRELVAGKP</sequence>
<dbReference type="Proteomes" id="UP000178379">
    <property type="component" value="Unassembled WGS sequence"/>
</dbReference>
<feature type="transmembrane region" description="Helical" evidence="1">
    <location>
        <begin position="123"/>
        <end position="151"/>
    </location>
</feature>
<evidence type="ECO:0000256" key="1">
    <source>
        <dbReference type="SAM" id="Phobius"/>
    </source>
</evidence>
<feature type="transmembrane region" description="Helical" evidence="1">
    <location>
        <begin position="82"/>
        <end position="103"/>
    </location>
</feature>
<comment type="caution">
    <text evidence="2">The sequence shown here is derived from an EMBL/GenBank/DDBJ whole genome shotgun (WGS) entry which is preliminary data.</text>
</comment>
<protein>
    <recommendedName>
        <fullName evidence="4">DUF4013 domain-containing protein</fullName>
    </recommendedName>
</protein>
<evidence type="ECO:0000313" key="3">
    <source>
        <dbReference type="Proteomes" id="UP000178379"/>
    </source>
</evidence>
<organism evidence="2 3">
    <name type="scientific">Candidatus Muproteobacteria bacterium RBG_16_62_13</name>
    <dbReference type="NCBI Taxonomy" id="1817756"/>
    <lineage>
        <taxon>Bacteria</taxon>
        <taxon>Pseudomonadati</taxon>
        <taxon>Pseudomonadota</taxon>
        <taxon>Candidatus Muproteobacteria</taxon>
    </lineage>
</organism>
<reference evidence="2 3" key="1">
    <citation type="journal article" date="2016" name="Nat. Commun.">
        <title>Thousands of microbial genomes shed light on interconnected biogeochemical processes in an aquifer system.</title>
        <authorList>
            <person name="Anantharaman K."/>
            <person name="Brown C.T."/>
            <person name="Hug L.A."/>
            <person name="Sharon I."/>
            <person name="Castelle C.J."/>
            <person name="Probst A.J."/>
            <person name="Thomas B.C."/>
            <person name="Singh A."/>
            <person name="Wilkins M.J."/>
            <person name="Karaoz U."/>
            <person name="Brodie E.L."/>
            <person name="Williams K.H."/>
            <person name="Hubbard S.S."/>
            <person name="Banfield J.F."/>
        </authorList>
    </citation>
    <scope>NUCLEOTIDE SEQUENCE [LARGE SCALE GENOMIC DNA]</scope>
</reference>
<evidence type="ECO:0008006" key="4">
    <source>
        <dbReference type="Google" id="ProtNLM"/>
    </source>
</evidence>
<gene>
    <name evidence="2" type="ORF">A2140_03150</name>
</gene>
<name>A0A1F6T4H1_9PROT</name>
<keyword evidence="1" id="KW-0472">Membrane</keyword>
<accession>A0A1F6T4H1</accession>
<proteinExistence type="predicted"/>
<keyword evidence="1" id="KW-0812">Transmembrane</keyword>
<dbReference type="AlphaFoldDB" id="A0A1F6T4H1"/>
<evidence type="ECO:0000313" key="2">
    <source>
        <dbReference type="EMBL" id="OGI40034.1"/>
    </source>
</evidence>
<dbReference type="STRING" id="1817756.A2140_03150"/>
<keyword evidence="1" id="KW-1133">Transmembrane helix</keyword>
<feature type="transmembrane region" description="Helical" evidence="1">
    <location>
        <begin position="15"/>
        <end position="36"/>
    </location>
</feature>
<feature type="transmembrane region" description="Helical" evidence="1">
    <location>
        <begin position="201"/>
        <end position="225"/>
    </location>
</feature>